<sequence length="170" mass="19567">MELPTQARRSELLQRYGIGKTMFYEWLKYLDIQARKDRQRRAYFTAEHVRQLDALHRYYCDRGRIEGFLEAQRSVTLPEESVVHPQKTADASSSGSGYREQQFAQLMRLAQEWKAGVEVAKYAIAANLNDDDLPDDLRAAVERAKAESLPKSQSVEALAEEILSWSNSLR</sequence>
<comment type="caution">
    <text evidence="1">The sequence shown here is derived from an EMBL/GenBank/DDBJ whole genome shotgun (WGS) entry which is preliminary data.</text>
</comment>
<organism evidence="1 2">
    <name type="scientific">Rubidibacter lacunae KORDI 51-2</name>
    <dbReference type="NCBI Taxonomy" id="582515"/>
    <lineage>
        <taxon>Bacteria</taxon>
        <taxon>Bacillati</taxon>
        <taxon>Cyanobacteriota</taxon>
        <taxon>Cyanophyceae</taxon>
        <taxon>Oscillatoriophycideae</taxon>
        <taxon>Chroococcales</taxon>
        <taxon>Aphanothecaceae</taxon>
        <taxon>Rubidibacter</taxon>
    </lineage>
</organism>
<evidence type="ECO:0000313" key="2">
    <source>
        <dbReference type="Proteomes" id="UP000016960"/>
    </source>
</evidence>
<protein>
    <submittedName>
        <fullName evidence="1">Uncharacterized protein</fullName>
    </submittedName>
</protein>
<reference evidence="1 2" key="1">
    <citation type="submission" date="2013-05" db="EMBL/GenBank/DDBJ databases">
        <title>Draft genome sequence of Rubidibacter lacunae KORDI 51-2.</title>
        <authorList>
            <person name="Choi D.H."/>
            <person name="Noh J.H."/>
            <person name="Kwon K.-K."/>
            <person name="Lee J.-H."/>
            <person name="Ryu J.-Y."/>
        </authorList>
    </citation>
    <scope>NUCLEOTIDE SEQUENCE [LARGE SCALE GENOMIC DNA]</scope>
    <source>
        <strain evidence="1 2">KORDI 51-2</strain>
    </source>
</reference>
<dbReference type="EMBL" id="ASSJ01000051">
    <property type="protein sequence ID" value="ERN41251.1"/>
    <property type="molecule type" value="Genomic_DNA"/>
</dbReference>
<dbReference type="Proteomes" id="UP000016960">
    <property type="component" value="Unassembled WGS sequence"/>
</dbReference>
<dbReference type="OrthoDB" id="561675at2"/>
<gene>
    <name evidence="1" type="ORF">KR51_00021390</name>
</gene>
<keyword evidence="2" id="KW-1185">Reference proteome</keyword>
<accession>U5DHW6</accession>
<dbReference type="InParanoid" id="U5DHW6"/>
<proteinExistence type="predicted"/>
<dbReference type="RefSeq" id="WP_022607191.1">
    <property type="nucleotide sequence ID" value="NZ_ASSJ01000051.1"/>
</dbReference>
<evidence type="ECO:0000313" key="1">
    <source>
        <dbReference type="EMBL" id="ERN41251.1"/>
    </source>
</evidence>
<dbReference type="eggNOG" id="ENOG5033HDC">
    <property type="taxonomic scope" value="Bacteria"/>
</dbReference>
<name>U5DHW6_9CHRO</name>
<dbReference type="AlphaFoldDB" id="U5DHW6"/>